<evidence type="ECO:0000256" key="1">
    <source>
        <dbReference type="SAM" id="MobiDB-lite"/>
    </source>
</evidence>
<feature type="region of interest" description="Disordered" evidence="1">
    <location>
        <begin position="126"/>
        <end position="155"/>
    </location>
</feature>
<accession>A0A4Y2VFC4</accession>
<evidence type="ECO:0000313" key="3">
    <source>
        <dbReference type="Proteomes" id="UP000499080"/>
    </source>
</evidence>
<comment type="caution">
    <text evidence="2">The sequence shown here is derived from an EMBL/GenBank/DDBJ whole genome shotgun (WGS) entry which is preliminary data.</text>
</comment>
<name>A0A4Y2VFC4_ARAVE</name>
<keyword evidence="3" id="KW-1185">Reference proteome</keyword>
<sequence>MQPPLRETNDVIPWRPSMQPRHGWKDVIPAHAYRCGPVRRRNDVIPVGPIDAATSERKTSYPRRHIDADATRRKMALPAKAHRHRCGRHETEDASYPRRHIDADTSRDGRDVVPAHAYRYGPVRRRNDVIPAGGPSMQRHGRKTSYPRAHRCGHF</sequence>
<proteinExistence type="predicted"/>
<feature type="compositionally biased region" description="Basic and acidic residues" evidence="1">
    <location>
        <begin position="88"/>
        <end position="108"/>
    </location>
</feature>
<evidence type="ECO:0000313" key="2">
    <source>
        <dbReference type="EMBL" id="GBO23281.1"/>
    </source>
</evidence>
<dbReference type="Proteomes" id="UP000499080">
    <property type="component" value="Unassembled WGS sequence"/>
</dbReference>
<dbReference type="AlphaFoldDB" id="A0A4Y2VFC4"/>
<dbReference type="EMBL" id="BGPR01046317">
    <property type="protein sequence ID" value="GBO23281.1"/>
    <property type="molecule type" value="Genomic_DNA"/>
</dbReference>
<feature type="compositionally biased region" description="Basic residues" evidence="1">
    <location>
        <begin position="139"/>
        <end position="155"/>
    </location>
</feature>
<organism evidence="2 3">
    <name type="scientific">Araneus ventricosus</name>
    <name type="common">Orbweaver spider</name>
    <name type="synonym">Epeira ventricosa</name>
    <dbReference type="NCBI Taxonomy" id="182803"/>
    <lineage>
        <taxon>Eukaryota</taxon>
        <taxon>Metazoa</taxon>
        <taxon>Ecdysozoa</taxon>
        <taxon>Arthropoda</taxon>
        <taxon>Chelicerata</taxon>
        <taxon>Arachnida</taxon>
        <taxon>Araneae</taxon>
        <taxon>Araneomorphae</taxon>
        <taxon>Entelegynae</taxon>
        <taxon>Araneoidea</taxon>
        <taxon>Araneidae</taxon>
        <taxon>Araneus</taxon>
    </lineage>
</organism>
<feature type="region of interest" description="Disordered" evidence="1">
    <location>
        <begin position="77"/>
        <end position="108"/>
    </location>
</feature>
<protein>
    <submittedName>
        <fullName evidence="2">Uncharacterized protein</fullName>
    </submittedName>
</protein>
<reference evidence="2 3" key="1">
    <citation type="journal article" date="2019" name="Sci. Rep.">
        <title>Orb-weaving spider Araneus ventricosus genome elucidates the spidroin gene catalogue.</title>
        <authorList>
            <person name="Kono N."/>
            <person name="Nakamura H."/>
            <person name="Ohtoshi R."/>
            <person name="Moran D.A.P."/>
            <person name="Shinohara A."/>
            <person name="Yoshida Y."/>
            <person name="Fujiwara M."/>
            <person name="Mori M."/>
            <person name="Tomita M."/>
            <person name="Arakawa K."/>
        </authorList>
    </citation>
    <scope>NUCLEOTIDE SEQUENCE [LARGE SCALE GENOMIC DNA]</scope>
</reference>
<gene>
    <name evidence="2" type="ORF">AVEN_3534_1</name>
</gene>